<evidence type="ECO:0000313" key="2">
    <source>
        <dbReference type="EMBL" id="GJU06253.1"/>
    </source>
</evidence>
<comment type="caution">
    <text evidence="2">The sequence shown here is derived from an EMBL/GenBank/DDBJ whole genome shotgun (WGS) entry which is preliminary data.</text>
</comment>
<accession>A0ABQ5J3T3</accession>
<reference evidence="2" key="1">
    <citation type="journal article" date="2022" name="Int. J. Mol. Sci.">
        <title>Draft Genome of Tanacetum Coccineum: Genomic Comparison of Closely Related Tanacetum-Family Plants.</title>
        <authorList>
            <person name="Yamashiro T."/>
            <person name="Shiraishi A."/>
            <person name="Nakayama K."/>
            <person name="Satake H."/>
        </authorList>
    </citation>
    <scope>NUCLEOTIDE SEQUENCE</scope>
</reference>
<reference evidence="2" key="2">
    <citation type="submission" date="2022-01" db="EMBL/GenBank/DDBJ databases">
        <authorList>
            <person name="Yamashiro T."/>
            <person name="Shiraishi A."/>
            <person name="Satake H."/>
            <person name="Nakayama K."/>
        </authorList>
    </citation>
    <scope>NUCLEOTIDE SEQUENCE</scope>
</reference>
<name>A0ABQ5J3T3_9ASTR</name>
<sequence length="435" mass="48958">MLTEMELTLEQTQQGVSYEVSTVMDPVTPCTTLPSHSRCSDIENMLSTTEYYTYVFERVNTIAGIPVKKILLYLILSDHRLFKDDSDCDDISNAKRFRGKFSNYGSDVISDELSAEQAFWLRISNPTIESSNIPPVKVEVPSELPKVSLVNASLKKLKLHLAQLDSVVKKRTTPDARTEGEWGKAHIDYLKYTQEQADILRGIEYTCILLAIMPNAINLSAKKVAVTPKNKVKKVRFAEPLTSSSNIKQVESSNTSNSNTPMLSSKGLKCSTSKCRSKLTGNKRNDRISQTPSRNMKNNVESQPRKVNKKNRVVEPIRDVYVKHSQLNANSEPICATCNKSMFDGIHDKYLLDFVENVNSHAKSAKKHIKQNIWKPMGHVFTEVGFKWKPTGRTFTIDGNSCPLTRITSANVVPPKKTTSHSIQTQKPELKVYSR</sequence>
<keyword evidence="3" id="KW-1185">Reference proteome</keyword>
<organism evidence="2 3">
    <name type="scientific">Tanacetum coccineum</name>
    <dbReference type="NCBI Taxonomy" id="301880"/>
    <lineage>
        <taxon>Eukaryota</taxon>
        <taxon>Viridiplantae</taxon>
        <taxon>Streptophyta</taxon>
        <taxon>Embryophyta</taxon>
        <taxon>Tracheophyta</taxon>
        <taxon>Spermatophyta</taxon>
        <taxon>Magnoliopsida</taxon>
        <taxon>eudicotyledons</taxon>
        <taxon>Gunneridae</taxon>
        <taxon>Pentapetalae</taxon>
        <taxon>asterids</taxon>
        <taxon>campanulids</taxon>
        <taxon>Asterales</taxon>
        <taxon>Asteraceae</taxon>
        <taxon>Asteroideae</taxon>
        <taxon>Anthemideae</taxon>
        <taxon>Anthemidinae</taxon>
        <taxon>Tanacetum</taxon>
    </lineage>
</organism>
<feature type="compositionally biased region" description="Polar residues" evidence="1">
    <location>
        <begin position="248"/>
        <end position="263"/>
    </location>
</feature>
<dbReference type="EMBL" id="BQNB010021425">
    <property type="protein sequence ID" value="GJU06253.1"/>
    <property type="molecule type" value="Genomic_DNA"/>
</dbReference>
<proteinExistence type="predicted"/>
<feature type="region of interest" description="Disordered" evidence="1">
    <location>
        <begin position="415"/>
        <end position="435"/>
    </location>
</feature>
<gene>
    <name evidence="2" type="ORF">Tco_1122683</name>
</gene>
<dbReference type="Proteomes" id="UP001151760">
    <property type="component" value="Unassembled WGS sequence"/>
</dbReference>
<evidence type="ECO:0000256" key="1">
    <source>
        <dbReference type="SAM" id="MobiDB-lite"/>
    </source>
</evidence>
<feature type="region of interest" description="Disordered" evidence="1">
    <location>
        <begin position="248"/>
        <end position="309"/>
    </location>
</feature>
<feature type="compositionally biased region" description="Polar residues" evidence="1">
    <location>
        <begin position="270"/>
        <end position="302"/>
    </location>
</feature>
<evidence type="ECO:0000313" key="3">
    <source>
        <dbReference type="Proteomes" id="UP001151760"/>
    </source>
</evidence>
<protein>
    <submittedName>
        <fullName evidence="2">Uncharacterized protein</fullName>
    </submittedName>
</protein>